<protein>
    <submittedName>
        <fullName evidence="1">dUTPase</fullName>
    </submittedName>
</protein>
<evidence type="ECO:0000313" key="1">
    <source>
        <dbReference type="EMBL" id="HIX35128.1"/>
    </source>
</evidence>
<proteinExistence type="predicted"/>
<reference evidence="1" key="1">
    <citation type="journal article" date="2021" name="PeerJ">
        <title>Extensive microbial diversity within the chicken gut microbiome revealed by metagenomics and culture.</title>
        <authorList>
            <person name="Gilroy R."/>
            <person name="Ravi A."/>
            <person name="Getino M."/>
            <person name="Pursley I."/>
            <person name="Horton D.L."/>
            <person name="Alikhan N.F."/>
            <person name="Baker D."/>
            <person name="Gharbi K."/>
            <person name="Hall N."/>
            <person name="Watson M."/>
            <person name="Adriaenssens E.M."/>
            <person name="Foster-Nyarko E."/>
            <person name="Jarju S."/>
            <person name="Secka A."/>
            <person name="Antonio M."/>
            <person name="Oren A."/>
            <person name="Chaudhuri R.R."/>
            <person name="La Ragione R."/>
            <person name="Hildebrand F."/>
            <person name="Pallen M.J."/>
        </authorList>
    </citation>
    <scope>NUCLEOTIDE SEQUENCE</scope>
    <source>
        <strain evidence="1">ChiSxjej3B15-572</strain>
    </source>
</reference>
<gene>
    <name evidence="1" type="ORF">H9856_01755</name>
</gene>
<reference evidence="1" key="2">
    <citation type="submission" date="2021-04" db="EMBL/GenBank/DDBJ databases">
        <authorList>
            <person name="Gilroy R."/>
        </authorList>
    </citation>
    <scope>NUCLEOTIDE SEQUENCE</scope>
    <source>
        <strain evidence="1">ChiSxjej3B15-572</strain>
    </source>
</reference>
<evidence type="ECO:0000313" key="2">
    <source>
        <dbReference type="Proteomes" id="UP000824231"/>
    </source>
</evidence>
<sequence>MLDITKLLQDAIYLDNQLIDKRDLLLGPEGHLREIMVRLDQSLASCYQAQFDYGLVKHQALTHTELLQAYTVAMQWMLIFSARKQWTHLVVMDKDAFQRIIAADPADKATVADQQYLAIKQFMFSAYTTHQQDYYRHAWHLFLKWGLVDLQLEENEIMQAHDQLVSSLLGE</sequence>
<dbReference type="AlphaFoldDB" id="A0A9D1VHR7"/>
<dbReference type="EMBL" id="DXFH01000002">
    <property type="protein sequence ID" value="HIX35128.1"/>
    <property type="molecule type" value="Genomic_DNA"/>
</dbReference>
<dbReference type="Proteomes" id="UP000824231">
    <property type="component" value="Unassembled WGS sequence"/>
</dbReference>
<accession>A0A9D1VHR7</accession>
<organism evidence="1 2">
    <name type="scientific">Candidatus Limosilactobacillus merdigallinarum</name>
    <dbReference type="NCBI Taxonomy" id="2838652"/>
    <lineage>
        <taxon>Bacteria</taxon>
        <taxon>Bacillati</taxon>
        <taxon>Bacillota</taxon>
        <taxon>Bacilli</taxon>
        <taxon>Lactobacillales</taxon>
        <taxon>Lactobacillaceae</taxon>
        <taxon>Limosilactobacillus</taxon>
    </lineage>
</organism>
<name>A0A9D1VHR7_9LACO</name>
<comment type="caution">
    <text evidence="1">The sequence shown here is derived from an EMBL/GenBank/DDBJ whole genome shotgun (WGS) entry which is preliminary data.</text>
</comment>